<dbReference type="InterPro" id="IPR045865">
    <property type="entry name" value="ACT-like_dom_sf"/>
</dbReference>
<name>A0A7G7MK75_9PSEU</name>
<keyword evidence="9" id="KW-0100">Branched-chain amino acid biosynthesis</keyword>
<evidence type="ECO:0000256" key="8">
    <source>
        <dbReference type="ARBA" id="ARBA00022533"/>
    </source>
</evidence>
<dbReference type="InterPro" id="IPR000634">
    <property type="entry name" value="Ser/Thr_deHydtase_PyrdxlP-BS"/>
</dbReference>
<comment type="pathway">
    <text evidence="2">Amino-acid biosynthesis; L-isoleucine biosynthesis; 2-oxobutanoate from L-threonine: step 1/1.</text>
</comment>
<dbReference type="RefSeq" id="WP_185720014.1">
    <property type="nucleotide sequence ID" value="NZ_BAAAWI010000001.1"/>
</dbReference>
<accession>A0A7G7MK75</accession>
<dbReference type="PROSITE" id="PS00165">
    <property type="entry name" value="DEHYDRATASE_SER_THR"/>
    <property type="match status" value="1"/>
</dbReference>
<evidence type="ECO:0000256" key="1">
    <source>
        <dbReference type="ARBA" id="ARBA00001933"/>
    </source>
</evidence>
<dbReference type="KEGG" id="ppel:H6H00_04025"/>
<dbReference type="AlphaFoldDB" id="A0A7G7MK75"/>
<dbReference type="EMBL" id="CP060131">
    <property type="protein sequence ID" value="QNG53186.1"/>
    <property type="molecule type" value="Genomic_DNA"/>
</dbReference>
<evidence type="ECO:0000256" key="5">
    <source>
        <dbReference type="ARBA" id="ARBA00011447"/>
    </source>
</evidence>
<dbReference type="Proteomes" id="UP000515728">
    <property type="component" value="Chromosome"/>
</dbReference>
<dbReference type="GO" id="GO:0003941">
    <property type="term" value="F:L-serine ammonia-lyase activity"/>
    <property type="evidence" value="ECO:0007669"/>
    <property type="project" value="TreeGrafter"/>
</dbReference>
<protein>
    <recommendedName>
        <fullName evidence="7">L-threonine dehydratase catabolic TdcB</fullName>
        <ecNumber evidence="6">4.3.1.19</ecNumber>
    </recommendedName>
</protein>
<evidence type="ECO:0000256" key="7">
    <source>
        <dbReference type="ARBA" id="ARBA00022248"/>
    </source>
</evidence>
<dbReference type="GO" id="GO:0009097">
    <property type="term" value="P:isoleucine biosynthetic process"/>
    <property type="evidence" value="ECO:0007669"/>
    <property type="project" value="UniProtKB-UniPathway"/>
</dbReference>
<keyword evidence="10" id="KW-0663">Pyridoxal phosphate</keyword>
<comment type="similarity">
    <text evidence="4">Belongs to the serine/threonine dehydratase family.</text>
</comment>
<dbReference type="UniPathway" id="UPA00047">
    <property type="reaction ID" value="UER00054"/>
</dbReference>
<dbReference type="InterPro" id="IPR005789">
    <property type="entry name" value="Thr_deHydtase_catblc"/>
</dbReference>
<sequence length="417" mass="43076">MAVADPHDRPVPPVSADDIRAARELLAGVVTTTPVARSRALAERCGGPVWLKCENLQRTGSFKIRGAYTRLHRLDARERAAGVVAASAGNHAQGVALAAQLLGIEATVFMPVGAAIPKVGATRGYGARVHLVGETIEGSIAAAVEFAERTGAVFVHPFDHPDIISGQGTVGLEILEQVPDVATVLVCTGGGGLLGGVAAAVKARRPDVRVVGVQAEGAAAWPGSMAAGAPTTLPSMRTIADGIAVGRPGDLTFPQVTALVDEILTVDEDALSRALLLCLERAKMLVEPAGVAGVAALMEHPDRFATPVVAVLSGGNVDPLVLLHVIQHGMAAAQRYLSLRVRMADRPGALAGVLTLMGTHGANVLDVAHTRITGALELGDVEVALTLETRGPEHSAELLDQLRAAGHVTVDELGRRV</sequence>
<dbReference type="InterPro" id="IPR001926">
    <property type="entry name" value="TrpB-like_PALP"/>
</dbReference>
<gene>
    <name evidence="13" type="ORF">H6H00_04025</name>
</gene>
<organism evidence="13 14">
    <name type="scientific">Pseudonocardia petroleophila</name>
    <dbReference type="NCBI Taxonomy" id="37331"/>
    <lineage>
        <taxon>Bacteria</taxon>
        <taxon>Bacillati</taxon>
        <taxon>Actinomycetota</taxon>
        <taxon>Actinomycetes</taxon>
        <taxon>Pseudonocardiales</taxon>
        <taxon>Pseudonocardiaceae</taxon>
        <taxon>Pseudonocardia</taxon>
    </lineage>
</organism>
<feature type="domain" description="ACT" evidence="12">
    <location>
        <begin position="338"/>
        <end position="417"/>
    </location>
</feature>
<dbReference type="PANTHER" id="PTHR48078">
    <property type="entry name" value="THREONINE DEHYDRATASE, MITOCHONDRIAL-RELATED"/>
    <property type="match status" value="1"/>
</dbReference>
<dbReference type="CDD" id="cd04886">
    <property type="entry name" value="ACT_ThrD-II-like"/>
    <property type="match status" value="1"/>
</dbReference>
<dbReference type="InterPro" id="IPR002912">
    <property type="entry name" value="ACT_dom"/>
</dbReference>
<dbReference type="SUPFAM" id="SSF55021">
    <property type="entry name" value="ACT-like"/>
    <property type="match status" value="1"/>
</dbReference>
<dbReference type="PROSITE" id="PS51671">
    <property type="entry name" value="ACT"/>
    <property type="match status" value="1"/>
</dbReference>
<dbReference type="Gene3D" id="3.30.70.260">
    <property type="match status" value="1"/>
</dbReference>
<keyword evidence="9" id="KW-0412">Isoleucine biosynthesis</keyword>
<dbReference type="Pfam" id="PF01842">
    <property type="entry name" value="ACT"/>
    <property type="match status" value="1"/>
</dbReference>
<dbReference type="GO" id="GO:0004794">
    <property type="term" value="F:threonine deaminase activity"/>
    <property type="evidence" value="ECO:0007669"/>
    <property type="project" value="UniProtKB-EC"/>
</dbReference>
<evidence type="ECO:0000256" key="2">
    <source>
        <dbReference type="ARBA" id="ARBA00004810"/>
    </source>
</evidence>
<dbReference type="EC" id="4.3.1.19" evidence="6"/>
<dbReference type="GO" id="GO:0030170">
    <property type="term" value="F:pyridoxal phosphate binding"/>
    <property type="evidence" value="ECO:0007669"/>
    <property type="project" value="InterPro"/>
</dbReference>
<keyword evidence="11 13" id="KW-0456">Lyase</keyword>
<keyword evidence="9" id="KW-0028">Amino-acid biosynthesis</keyword>
<dbReference type="FunFam" id="3.40.50.1100:FF:000007">
    <property type="entry name" value="L-threonine dehydratase catabolic TdcB"/>
    <property type="match status" value="1"/>
</dbReference>
<proteinExistence type="inferred from homology"/>
<evidence type="ECO:0000256" key="10">
    <source>
        <dbReference type="ARBA" id="ARBA00022898"/>
    </source>
</evidence>
<reference evidence="13 14" key="1">
    <citation type="submission" date="2020-08" db="EMBL/GenBank/DDBJ databases">
        <authorList>
            <person name="Mo P."/>
        </authorList>
    </citation>
    <scope>NUCLEOTIDE SEQUENCE [LARGE SCALE GENOMIC DNA]</scope>
    <source>
        <strain evidence="13 14">CGMCC 4.1532</strain>
    </source>
</reference>
<evidence type="ECO:0000256" key="6">
    <source>
        <dbReference type="ARBA" id="ARBA00012096"/>
    </source>
</evidence>
<keyword evidence="8" id="KW-0021">Allosteric enzyme</keyword>
<dbReference type="CDD" id="cd01562">
    <property type="entry name" value="Thr-dehyd"/>
    <property type="match status" value="1"/>
</dbReference>
<comment type="subunit">
    <text evidence="5">In the native structure, TdcB is in a dimeric form, whereas in the TdcB-AMP complex, it exists in a tetrameric form (dimer of dimers).</text>
</comment>
<dbReference type="InterPro" id="IPR050147">
    <property type="entry name" value="Ser/Thr_Dehydratase"/>
</dbReference>
<dbReference type="PANTHER" id="PTHR48078:SF6">
    <property type="entry name" value="L-THREONINE DEHYDRATASE CATABOLIC TDCB"/>
    <property type="match status" value="1"/>
</dbReference>
<dbReference type="InterPro" id="IPR044561">
    <property type="entry name" value="ACT_ThrD-II-like"/>
</dbReference>
<dbReference type="SUPFAM" id="SSF53686">
    <property type="entry name" value="Tryptophan synthase beta subunit-like PLP-dependent enzymes"/>
    <property type="match status" value="1"/>
</dbReference>
<comment type="cofactor">
    <cofactor evidence="1">
        <name>pyridoxal 5'-phosphate</name>
        <dbReference type="ChEBI" id="CHEBI:597326"/>
    </cofactor>
</comment>
<dbReference type="GO" id="GO:0006567">
    <property type="term" value="P:L-threonine catabolic process"/>
    <property type="evidence" value="ECO:0007669"/>
    <property type="project" value="InterPro"/>
</dbReference>
<dbReference type="GO" id="GO:0006565">
    <property type="term" value="P:L-serine catabolic process"/>
    <property type="evidence" value="ECO:0007669"/>
    <property type="project" value="TreeGrafter"/>
</dbReference>
<dbReference type="NCBIfam" id="TIGR01127">
    <property type="entry name" value="ilvA_1Cterm"/>
    <property type="match status" value="1"/>
</dbReference>
<evidence type="ECO:0000256" key="3">
    <source>
        <dbReference type="ARBA" id="ARBA00004958"/>
    </source>
</evidence>
<comment type="pathway">
    <text evidence="3">Amino-acid degradation; L-threonine degradation via propanoate pathway; propanoate from L-threonine: step 1/4.</text>
</comment>
<dbReference type="Pfam" id="PF00291">
    <property type="entry name" value="PALP"/>
    <property type="match status" value="1"/>
</dbReference>
<evidence type="ECO:0000313" key="13">
    <source>
        <dbReference type="EMBL" id="QNG53186.1"/>
    </source>
</evidence>
<dbReference type="Gene3D" id="3.40.50.1100">
    <property type="match status" value="2"/>
</dbReference>
<evidence type="ECO:0000313" key="14">
    <source>
        <dbReference type="Proteomes" id="UP000515728"/>
    </source>
</evidence>
<evidence type="ECO:0000256" key="9">
    <source>
        <dbReference type="ARBA" id="ARBA00022624"/>
    </source>
</evidence>
<evidence type="ECO:0000256" key="11">
    <source>
        <dbReference type="ARBA" id="ARBA00023239"/>
    </source>
</evidence>
<keyword evidence="14" id="KW-1185">Reference proteome</keyword>
<evidence type="ECO:0000259" key="12">
    <source>
        <dbReference type="PROSITE" id="PS51671"/>
    </source>
</evidence>
<evidence type="ECO:0000256" key="4">
    <source>
        <dbReference type="ARBA" id="ARBA00010869"/>
    </source>
</evidence>
<dbReference type="InterPro" id="IPR036052">
    <property type="entry name" value="TrpB-like_PALP_sf"/>
</dbReference>